<dbReference type="EMBL" id="BAABFB010000007">
    <property type="protein sequence ID" value="GAA4471159.1"/>
    <property type="molecule type" value="Genomic_DNA"/>
</dbReference>
<organism evidence="4 5">
    <name type="scientific">Rhodococcus olei</name>
    <dbReference type="NCBI Taxonomy" id="2161675"/>
    <lineage>
        <taxon>Bacteria</taxon>
        <taxon>Bacillati</taxon>
        <taxon>Actinomycetota</taxon>
        <taxon>Actinomycetes</taxon>
        <taxon>Mycobacteriales</taxon>
        <taxon>Nocardiaceae</taxon>
        <taxon>Rhodococcus</taxon>
    </lineage>
</organism>
<evidence type="ECO:0000313" key="4">
    <source>
        <dbReference type="EMBL" id="GAA4471159.1"/>
    </source>
</evidence>
<dbReference type="PRINTS" id="PR00081">
    <property type="entry name" value="GDHRDH"/>
</dbReference>
<evidence type="ECO:0000256" key="2">
    <source>
        <dbReference type="ARBA" id="ARBA00023002"/>
    </source>
</evidence>
<dbReference type="Gene3D" id="3.40.50.720">
    <property type="entry name" value="NAD(P)-binding Rossmann-like Domain"/>
    <property type="match status" value="1"/>
</dbReference>
<evidence type="ECO:0000313" key="5">
    <source>
        <dbReference type="Proteomes" id="UP001501183"/>
    </source>
</evidence>
<dbReference type="PROSITE" id="PS00061">
    <property type="entry name" value="ADH_SHORT"/>
    <property type="match status" value="1"/>
</dbReference>
<dbReference type="PANTHER" id="PTHR44196">
    <property type="entry name" value="DEHYDROGENASE/REDUCTASE SDR FAMILY MEMBER 7B"/>
    <property type="match status" value="1"/>
</dbReference>
<keyword evidence="2" id="KW-0560">Oxidoreductase</keyword>
<dbReference type="Proteomes" id="UP001501183">
    <property type="component" value="Unassembled WGS sequence"/>
</dbReference>
<dbReference type="PANTHER" id="PTHR44196:SF1">
    <property type="entry name" value="DEHYDROGENASE_REDUCTASE SDR FAMILY MEMBER 7B"/>
    <property type="match status" value="1"/>
</dbReference>
<dbReference type="NCBIfam" id="NF006073">
    <property type="entry name" value="PRK08219.1"/>
    <property type="match status" value="1"/>
</dbReference>
<evidence type="ECO:0000259" key="3">
    <source>
        <dbReference type="SMART" id="SM00822"/>
    </source>
</evidence>
<gene>
    <name evidence="4" type="ORF">GCM10023094_01310</name>
</gene>
<comment type="caution">
    <text evidence="4">The sequence shown here is derived from an EMBL/GenBank/DDBJ whole genome shotgun (WGS) entry which is preliminary data.</text>
</comment>
<reference evidence="5" key="1">
    <citation type="journal article" date="2019" name="Int. J. Syst. Evol. Microbiol.">
        <title>The Global Catalogue of Microorganisms (GCM) 10K type strain sequencing project: providing services to taxonomists for standard genome sequencing and annotation.</title>
        <authorList>
            <consortium name="The Broad Institute Genomics Platform"/>
            <consortium name="The Broad Institute Genome Sequencing Center for Infectious Disease"/>
            <person name="Wu L."/>
            <person name="Ma J."/>
        </authorList>
    </citation>
    <scope>NUCLEOTIDE SEQUENCE [LARGE SCALE GENOMIC DNA]</scope>
    <source>
        <strain evidence="5">JCM 32206</strain>
    </source>
</reference>
<dbReference type="Pfam" id="PF00106">
    <property type="entry name" value="adh_short"/>
    <property type="match status" value="1"/>
</dbReference>
<comment type="similarity">
    <text evidence="1">Belongs to the short-chain dehydrogenases/reductases (SDR) family.</text>
</comment>
<dbReference type="RefSeq" id="WP_345341020.1">
    <property type="nucleotide sequence ID" value="NZ_BAABFB010000007.1"/>
</dbReference>
<dbReference type="InterPro" id="IPR057326">
    <property type="entry name" value="KR_dom"/>
</dbReference>
<evidence type="ECO:0000256" key="1">
    <source>
        <dbReference type="ARBA" id="ARBA00006484"/>
    </source>
</evidence>
<protein>
    <submittedName>
        <fullName evidence="4">SDR family oxidoreductase</fullName>
    </submittedName>
</protein>
<dbReference type="SMART" id="SM00822">
    <property type="entry name" value="PKS_KR"/>
    <property type="match status" value="1"/>
</dbReference>
<accession>A0ABP8NUM6</accession>
<dbReference type="SUPFAM" id="SSF51735">
    <property type="entry name" value="NAD(P)-binding Rossmann-fold domains"/>
    <property type="match status" value="1"/>
</dbReference>
<feature type="domain" description="Ketoreductase" evidence="3">
    <location>
        <begin position="3"/>
        <end position="175"/>
    </location>
</feature>
<name>A0ABP8NUM6_9NOCA</name>
<dbReference type="InterPro" id="IPR020904">
    <property type="entry name" value="Sc_DH/Rdtase_CS"/>
</dbReference>
<dbReference type="InterPro" id="IPR002347">
    <property type="entry name" value="SDR_fam"/>
</dbReference>
<dbReference type="InterPro" id="IPR036291">
    <property type="entry name" value="NAD(P)-bd_dom_sf"/>
</dbReference>
<sequence length="227" mass="24203">MGPTALITGASRGVGAAVARELAPTHDLILGASRASSLTGILGELPGAAGWPVDLVDHAAVVRMSAPITRLEVLVHCAAVTELSSVADSDLGQWRRTLDLNLVAVAELTRLLLPALRAANGHVVLINSGAGQFVNPGRGVYAASKFGLRAWGDALRAEEPALRVTSIFPGRIDTDMQRKNAETEGFEYRPELYLTARTVARVVRNAVDTPRDGHPTEIVLRPYPHPR</sequence>
<keyword evidence="5" id="KW-1185">Reference proteome</keyword>
<proteinExistence type="inferred from homology"/>